<accession>A0A921FNL0</accession>
<dbReference type="SUPFAM" id="SSF51679">
    <property type="entry name" value="Bacterial luciferase-like"/>
    <property type="match status" value="1"/>
</dbReference>
<reference evidence="2" key="2">
    <citation type="submission" date="2021-09" db="EMBL/GenBank/DDBJ databases">
        <authorList>
            <person name="Gilroy R."/>
        </authorList>
    </citation>
    <scope>NUCLEOTIDE SEQUENCE</scope>
    <source>
        <strain evidence="2">ChiHjej13B12-14962</strain>
    </source>
</reference>
<evidence type="ECO:0000313" key="3">
    <source>
        <dbReference type="Proteomes" id="UP000703315"/>
    </source>
</evidence>
<organism evidence="2 3">
    <name type="scientific">Enteractinococcus helveticum</name>
    <dbReference type="NCBI Taxonomy" id="1837282"/>
    <lineage>
        <taxon>Bacteria</taxon>
        <taxon>Bacillati</taxon>
        <taxon>Actinomycetota</taxon>
        <taxon>Actinomycetes</taxon>
        <taxon>Micrococcales</taxon>
        <taxon>Micrococcaceae</taxon>
    </lineage>
</organism>
<dbReference type="EMBL" id="DYXC01000131">
    <property type="protein sequence ID" value="HJF15378.1"/>
    <property type="molecule type" value="Genomic_DNA"/>
</dbReference>
<feature type="domain" description="Luciferase-like" evidence="1">
    <location>
        <begin position="205"/>
        <end position="348"/>
    </location>
</feature>
<protein>
    <submittedName>
        <fullName evidence="2">LLM class flavin-dependent oxidoreductase</fullName>
    </submittedName>
</protein>
<sequence>MSTQLSAFDLVPVTSGSSASTAVSNSLDFAVQVEQFGYERLWYGEHHLNPGVIGYSPALMIALAGGVTKTIRLGAGAVLAGHRTALSVAEEFGLLEAAFPGRIDMGLGRAGLRSPGNQQDAQTVAAESDSFSNIAESHRTEHGVVIPASPDLSSLFNSPRFRIQRQLLNQPGAQPGTYDEFIADLLDLLINRKVVDGYELAGTVPVQVNPEVWVLGSSAGESSQIAGARGLRFGANYHVAPAKVLEAVADYRRAFKPNAQLAEPYVIVSAEVLVADTEEQAQRLAAGYDLWVHSIRTGQGAIYYPTPDEAAATPLSEAHWPIVADRVSTRFVGAAEQVVAQLESLRQATDADELLISTITHDHAARVRSFELLAQAWYASQDNPKERMLASTTPQNSRMTNV</sequence>
<dbReference type="Gene3D" id="3.20.20.30">
    <property type="entry name" value="Luciferase-like domain"/>
    <property type="match status" value="1"/>
</dbReference>
<dbReference type="Pfam" id="PF00296">
    <property type="entry name" value="Bac_luciferase"/>
    <property type="match status" value="2"/>
</dbReference>
<dbReference type="PANTHER" id="PTHR30137:SF6">
    <property type="entry name" value="LUCIFERASE-LIKE MONOOXYGENASE"/>
    <property type="match status" value="1"/>
</dbReference>
<feature type="domain" description="Luciferase-like" evidence="1">
    <location>
        <begin position="8"/>
        <end position="111"/>
    </location>
</feature>
<dbReference type="RefSeq" id="WP_303907405.1">
    <property type="nucleotide sequence ID" value="NZ_DYXC01000131.1"/>
</dbReference>
<dbReference type="CDD" id="cd00347">
    <property type="entry name" value="Flavin_utilizing_monoxygenases"/>
    <property type="match status" value="1"/>
</dbReference>
<reference evidence="2" key="1">
    <citation type="journal article" date="2021" name="PeerJ">
        <title>Extensive microbial diversity within the chicken gut microbiome revealed by metagenomics and culture.</title>
        <authorList>
            <person name="Gilroy R."/>
            <person name="Ravi A."/>
            <person name="Getino M."/>
            <person name="Pursley I."/>
            <person name="Horton D.L."/>
            <person name="Alikhan N.F."/>
            <person name="Baker D."/>
            <person name="Gharbi K."/>
            <person name="Hall N."/>
            <person name="Watson M."/>
            <person name="Adriaenssens E.M."/>
            <person name="Foster-Nyarko E."/>
            <person name="Jarju S."/>
            <person name="Secka A."/>
            <person name="Antonio M."/>
            <person name="Oren A."/>
            <person name="Chaudhuri R.R."/>
            <person name="La Ragione R."/>
            <person name="Hildebrand F."/>
            <person name="Pallen M.J."/>
        </authorList>
    </citation>
    <scope>NUCLEOTIDE SEQUENCE</scope>
    <source>
        <strain evidence="2">ChiHjej13B12-14962</strain>
    </source>
</reference>
<evidence type="ECO:0000259" key="1">
    <source>
        <dbReference type="Pfam" id="PF00296"/>
    </source>
</evidence>
<dbReference type="InterPro" id="IPR011251">
    <property type="entry name" value="Luciferase-like_dom"/>
</dbReference>
<dbReference type="InterPro" id="IPR036661">
    <property type="entry name" value="Luciferase-like_sf"/>
</dbReference>
<evidence type="ECO:0000313" key="2">
    <source>
        <dbReference type="EMBL" id="HJF15378.1"/>
    </source>
</evidence>
<gene>
    <name evidence="2" type="ORF">K8V32_11360</name>
</gene>
<dbReference type="Proteomes" id="UP000703315">
    <property type="component" value="Unassembled WGS sequence"/>
</dbReference>
<name>A0A921FNL0_9MICC</name>
<dbReference type="InterPro" id="IPR050766">
    <property type="entry name" value="Bact_Lucif_Oxidored"/>
</dbReference>
<dbReference type="PANTHER" id="PTHR30137">
    <property type="entry name" value="LUCIFERASE-LIKE MONOOXYGENASE"/>
    <property type="match status" value="1"/>
</dbReference>
<dbReference type="AlphaFoldDB" id="A0A921FNL0"/>
<comment type="caution">
    <text evidence="2">The sequence shown here is derived from an EMBL/GenBank/DDBJ whole genome shotgun (WGS) entry which is preliminary data.</text>
</comment>
<dbReference type="GO" id="GO:0016705">
    <property type="term" value="F:oxidoreductase activity, acting on paired donors, with incorporation or reduction of molecular oxygen"/>
    <property type="evidence" value="ECO:0007669"/>
    <property type="project" value="InterPro"/>
</dbReference>
<dbReference type="GO" id="GO:0005829">
    <property type="term" value="C:cytosol"/>
    <property type="evidence" value="ECO:0007669"/>
    <property type="project" value="TreeGrafter"/>
</dbReference>
<proteinExistence type="predicted"/>